<feature type="transmembrane region" description="Helical" evidence="9">
    <location>
        <begin position="399"/>
        <end position="422"/>
    </location>
</feature>
<keyword evidence="2" id="KW-1003">Cell membrane</keyword>
<dbReference type="NCBIfam" id="TIGR00360">
    <property type="entry name" value="ComEC_N-term"/>
    <property type="match status" value="1"/>
</dbReference>
<dbReference type="Proteomes" id="UP001519273">
    <property type="component" value="Unassembled WGS sequence"/>
</dbReference>
<reference evidence="13 14" key="1">
    <citation type="submission" date="2021-03" db="EMBL/GenBank/DDBJ databases">
        <title>Genomic Encyclopedia of Type Strains, Phase IV (KMG-IV): sequencing the most valuable type-strain genomes for metagenomic binning, comparative biology and taxonomic classification.</title>
        <authorList>
            <person name="Goeker M."/>
        </authorList>
    </citation>
    <scope>NUCLEOTIDE SEQUENCE [LARGE SCALE GENOMIC DNA]</scope>
    <source>
        <strain evidence="13 14">DSM 23491</strain>
    </source>
</reference>
<feature type="transmembrane region" description="Helical" evidence="9">
    <location>
        <begin position="552"/>
        <end position="571"/>
    </location>
</feature>
<dbReference type="SUPFAM" id="SSF56281">
    <property type="entry name" value="Metallo-hydrolase/oxidoreductase"/>
    <property type="match status" value="1"/>
</dbReference>
<comment type="subcellular location">
    <subcellularLocation>
        <location evidence="1">Cell membrane</location>
        <topology evidence="1">Multi-pass membrane protein</topology>
    </subcellularLocation>
</comment>
<dbReference type="PANTHER" id="PTHR30619">
    <property type="entry name" value="DNA INTERNALIZATION/COMPETENCE PROTEIN COMEC/REC2"/>
    <property type="match status" value="1"/>
</dbReference>
<dbReference type="InterPro" id="IPR004797">
    <property type="entry name" value="Competence_ComEC/Rec2"/>
</dbReference>
<organism evidence="13 14">
    <name type="scientific">Paenibacillus sediminis</name>
    <dbReference type="NCBI Taxonomy" id="664909"/>
    <lineage>
        <taxon>Bacteria</taxon>
        <taxon>Bacillati</taxon>
        <taxon>Bacillota</taxon>
        <taxon>Bacilli</taxon>
        <taxon>Bacillales</taxon>
        <taxon>Paenibacillaceae</taxon>
        <taxon>Paenibacillus</taxon>
    </lineage>
</organism>
<evidence type="ECO:0000256" key="7">
    <source>
        <dbReference type="ARBA" id="ARBA00034301"/>
    </source>
</evidence>
<feature type="transmembrane region" description="Helical" evidence="9">
    <location>
        <begin position="497"/>
        <end position="515"/>
    </location>
</feature>
<comment type="caution">
    <text evidence="13">The sequence shown here is derived from an EMBL/GenBank/DDBJ whole genome shotgun (WGS) entry which is preliminary data.</text>
</comment>
<protein>
    <submittedName>
        <fullName evidence="13">Competence protein ComEC</fullName>
    </submittedName>
</protein>
<keyword evidence="5 9" id="KW-0472">Membrane</keyword>
<dbReference type="InterPro" id="IPR036866">
    <property type="entry name" value="RibonucZ/Hydroxyglut_hydro"/>
</dbReference>
<feature type="transmembrane region" description="Helical" evidence="9">
    <location>
        <begin position="30"/>
        <end position="46"/>
    </location>
</feature>
<feature type="transmembrane region" description="Helical" evidence="9">
    <location>
        <begin position="349"/>
        <end position="367"/>
    </location>
</feature>
<dbReference type="Pfam" id="PF13567">
    <property type="entry name" value="DUF4131"/>
    <property type="match status" value="1"/>
</dbReference>
<name>A0ABS4GZ79_9BACL</name>
<proteinExistence type="predicted"/>
<keyword evidence="14" id="KW-1185">Reference proteome</keyword>
<evidence type="ECO:0000256" key="6">
    <source>
        <dbReference type="ARBA" id="ARBA00034221"/>
    </source>
</evidence>
<sequence length="870" mass="97733">MLNRRPLLSMTICWVVGSSLAYFYNISTLLFIWIGILLVSIASWILQWVHFKLLFIMWCMLIFAGLYWEWNDARNVSLIPSAAQQSADELHKSAVSAEGTIASALEIDGDRVDFTMEVTALSMGNKQTANKNSSLSKLTSKEKVIVQVRLAEQKELEVVRLWKRGQHVQMQGILERPSEGGNFGGFNYRNYLHLKSIHWLIKVKGTANVRISPALHWSVHTIFAWNDSIRSFLGETMDKLFDGRNAGYMKGLVIGISDDLDPETFAHFSKLGLTHVLAISGMHVAVYVGTLLFVLRRFRLTRETSLTIVIMLVPCYVLITGASPSVIRAGIMSMIGLYAARRGLLKDGLNILCASLLLLMFWNPYFLLNVSFQLSYIVTAGLIIFVPRIYPLLSSLPKGAAGAASVTLAAQLISFPLTIYYFNQFSWLSFIANFILVSFISCIVMPLGMASMLFGIVWISAGKCFAKPAEWLNEITFWLVEWLNQYDQFVMIWPSPSLAWILCYYVLLYLILLMANRSKKSGEVIPTLPDETAPLTTTSLMNGAVSPRNRKAALMGSLLLIGFFRLLYTGYQQENMHGAGLVQFLDVGQGDSILVTTPSGLNMLVDTGGTVHFQKEDEEWRERKDPFEVGKKVVVPLLKKRGVHELEAVVLTHGDQDHIGGMLAVLENIPVRRILFNGTLSGTEVMEQIMTVAIDKHIPLYAVHEDLELKLDKYTRITFLYPETREQESSTIEKSGEQNKHSIVMKMEMNRGLFLLTGDVESEGEQYILQNMNSSISSFSSSSSSHRVDIMKIAHHGSKTSTSEAWLKYWRPRVSVISVGASNTYGHPNPTVVNRISNEGSLIYRTDLHGEVQMKVKDGEFWVRTKRTAP</sequence>
<comment type="function">
    <text evidence="7">Counteracts the endogenous Pycsar antiviral defense system. Phosphodiesterase that enables metal-dependent hydrolysis of host cyclic nucleotide Pycsar defense signals such as cCMP and cUMP.</text>
</comment>
<feature type="transmembrane region" description="Helical" evidence="9">
    <location>
        <begin position="306"/>
        <end position="329"/>
    </location>
</feature>
<dbReference type="InterPro" id="IPR052159">
    <property type="entry name" value="Competence_DNA_uptake"/>
</dbReference>
<evidence type="ECO:0000256" key="4">
    <source>
        <dbReference type="ARBA" id="ARBA00022989"/>
    </source>
</evidence>
<accession>A0ABS4GZ79</accession>
<feature type="domain" description="Metallo-beta-lactamase" evidence="10">
    <location>
        <begin position="586"/>
        <end position="820"/>
    </location>
</feature>
<feature type="transmembrane region" description="Helical" evidence="9">
    <location>
        <begin position="53"/>
        <end position="70"/>
    </location>
</feature>
<evidence type="ECO:0000313" key="13">
    <source>
        <dbReference type="EMBL" id="MBP1935362.1"/>
    </source>
</evidence>
<dbReference type="InterPro" id="IPR004477">
    <property type="entry name" value="ComEC_N"/>
</dbReference>
<keyword evidence="3 9" id="KW-0812">Transmembrane</keyword>
<evidence type="ECO:0000259" key="12">
    <source>
        <dbReference type="Pfam" id="PF13567"/>
    </source>
</evidence>
<comment type="catalytic activity">
    <reaction evidence="8">
        <text>3',5'-cyclic UMP + H2O = UMP + H(+)</text>
        <dbReference type="Rhea" id="RHEA:70575"/>
        <dbReference type="ChEBI" id="CHEBI:15377"/>
        <dbReference type="ChEBI" id="CHEBI:15378"/>
        <dbReference type="ChEBI" id="CHEBI:57865"/>
        <dbReference type="ChEBI" id="CHEBI:184387"/>
    </reaction>
    <physiologicalReaction direction="left-to-right" evidence="8">
        <dbReference type="Rhea" id="RHEA:70576"/>
    </physiologicalReaction>
</comment>
<evidence type="ECO:0000256" key="2">
    <source>
        <dbReference type="ARBA" id="ARBA00022475"/>
    </source>
</evidence>
<feature type="transmembrane region" description="Helical" evidence="9">
    <location>
        <begin position="434"/>
        <end position="461"/>
    </location>
</feature>
<dbReference type="NCBIfam" id="TIGR00361">
    <property type="entry name" value="ComEC_Rec2"/>
    <property type="match status" value="1"/>
</dbReference>
<dbReference type="RefSeq" id="WP_342454239.1">
    <property type="nucleotide sequence ID" value="NZ_CBCRVE010000001.1"/>
</dbReference>
<feature type="domain" description="DUF4131" evidence="12">
    <location>
        <begin position="29"/>
        <end position="206"/>
    </location>
</feature>
<gene>
    <name evidence="13" type="ORF">J2Z20_000223</name>
</gene>
<evidence type="ECO:0000259" key="10">
    <source>
        <dbReference type="Pfam" id="PF00753"/>
    </source>
</evidence>
<dbReference type="CDD" id="cd07731">
    <property type="entry name" value="ComA-like_MBL-fold"/>
    <property type="match status" value="1"/>
</dbReference>
<evidence type="ECO:0000256" key="3">
    <source>
        <dbReference type="ARBA" id="ARBA00022692"/>
    </source>
</evidence>
<evidence type="ECO:0000313" key="14">
    <source>
        <dbReference type="Proteomes" id="UP001519273"/>
    </source>
</evidence>
<dbReference type="PANTHER" id="PTHR30619:SF1">
    <property type="entry name" value="RECOMBINATION PROTEIN 2"/>
    <property type="match status" value="1"/>
</dbReference>
<evidence type="ECO:0000256" key="9">
    <source>
        <dbReference type="SAM" id="Phobius"/>
    </source>
</evidence>
<dbReference type="Gene3D" id="3.60.15.10">
    <property type="entry name" value="Ribonuclease Z/Hydroxyacylglutathione hydrolase-like"/>
    <property type="match status" value="1"/>
</dbReference>
<dbReference type="InterPro" id="IPR035681">
    <property type="entry name" value="ComA-like_MBL"/>
</dbReference>
<dbReference type="Pfam" id="PF03772">
    <property type="entry name" value="Competence"/>
    <property type="match status" value="1"/>
</dbReference>
<evidence type="ECO:0000256" key="8">
    <source>
        <dbReference type="ARBA" id="ARBA00048505"/>
    </source>
</evidence>
<dbReference type="EMBL" id="JAGGKP010000001">
    <property type="protein sequence ID" value="MBP1935362.1"/>
    <property type="molecule type" value="Genomic_DNA"/>
</dbReference>
<dbReference type="InterPro" id="IPR025405">
    <property type="entry name" value="DUF4131"/>
</dbReference>
<dbReference type="Pfam" id="PF00753">
    <property type="entry name" value="Lactamase_B"/>
    <property type="match status" value="1"/>
</dbReference>
<evidence type="ECO:0000259" key="11">
    <source>
        <dbReference type="Pfam" id="PF03772"/>
    </source>
</evidence>
<comment type="catalytic activity">
    <reaction evidence="6">
        <text>3',5'-cyclic CMP + H2O = CMP + H(+)</text>
        <dbReference type="Rhea" id="RHEA:72675"/>
        <dbReference type="ChEBI" id="CHEBI:15377"/>
        <dbReference type="ChEBI" id="CHEBI:15378"/>
        <dbReference type="ChEBI" id="CHEBI:58003"/>
        <dbReference type="ChEBI" id="CHEBI:60377"/>
    </reaction>
    <physiologicalReaction direction="left-to-right" evidence="6">
        <dbReference type="Rhea" id="RHEA:72676"/>
    </physiologicalReaction>
</comment>
<keyword evidence="4 9" id="KW-1133">Transmembrane helix</keyword>
<feature type="transmembrane region" description="Helical" evidence="9">
    <location>
        <begin position="272"/>
        <end position="294"/>
    </location>
</feature>
<feature type="domain" description="ComEC/Rec2-related protein" evidence="11">
    <location>
        <begin position="252"/>
        <end position="515"/>
    </location>
</feature>
<dbReference type="InterPro" id="IPR001279">
    <property type="entry name" value="Metallo-B-lactamas"/>
</dbReference>
<evidence type="ECO:0000256" key="5">
    <source>
        <dbReference type="ARBA" id="ARBA00023136"/>
    </source>
</evidence>
<evidence type="ECO:0000256" key="1">
    <source>
        <dbReference type="ARBA" id="ARBA00004651"/>
    </source>
</evidence>